<dbReference type="GO" id="GO:0004016">
    <property type="term" value="F:adenylate cyclase activity"/>
    <property type="evidence" value="ECO:0007669"/>
    <property type="project" value="UniProtKB-ARBA"/>
</dbReference>
<dbReference type="Proteomes" id="UP000007735">
    <property type="component" value="Plasmid pSfHH103e"/>
</dbReference>
<keyword evidence="2" id="KW-1133">Transmembrane helix</keyword>
<dbReference type="PROSITE" id="PS50125">
    <property type="entry name" value="GUANYLATE_CYCLASE_2"/>
    <property type="match status" value="1"/>
</dbReference>
<dbReference type="PANTHER" id="PTHR43081">
    <property type="entry name" value="ADENYLATE CYCLASE, TERMINAL-DIFFERENTIATION SPECIFIC-RELATED"/>
    <property type="match status" value="1"/>
</dbReference>
<keyword evidence="2" id="KW-0812">Transmembrane</keyword>
<dbReference type="GO" id="GO:0035556">
    <property type="term" value="P:intracellular signal transduction"/>
    <property type="evidence" value="ECO:0007669"/>
    <property type="project" value="InterPro"/>
</dbReference>
<feature type="region of interest" description="Disordered" evidence="1">
    <location>
        <begin position="615"/>
        <end position="640"/>
    </location>
</feature>
<dbReference type="CDD" id="cd07302">
    <property type="entry name" value="CHD"/>
    <property type="match status" value="1"/>
</dbReference>
<evidence type="ECO:0000259" key="3">
    <source>
        <dbReference type="PROSITE" id="PS50125"/>
    </source>
</evidence>
<accession>G9AHI6</accession>
<evidence type="ECO:0000313" key="4">
    <source>
        <dbReference type="EMBL" id="CCF00518.1"/>
    </source>
</evidence>
<reference evidence="4 5" key="1">
    <citation type="journal article" date="2012" name="J. Bacteriol.">
        <title>Genome sequence of the soybean symbiont Sinorhizobium fredii HH103.</title>
        <authorList>
            <person name="Weidner S."/>
            <person name="Becker A."/>
            <person name="Bonilla I."/>
            <person name="Jaenicke S."/>
            <person name="Lloret J."/>
            <person name="Margaret I."/>
            <person name="Puhler A."/>
            <person name="Ruiz-Sainz J.E."/>
            <person name="Schneiker-Bekel S."/>
            <person name="Szczepanowski R."/>
            <person name="Vinardell J.M."/>
            <person name="Zehner S."/>
            <person name="Gottfert M."/>
        </authorList>
    </citation>
    <scope>NUCLEOTIDE SEQUENCE [LARGE SCALE GENOMIC DNA]</scope>
    <source>
        <strain evidence="4 5">HH103</strain>
        <plasmid evidence="5">pSfHH103e</plasmid>
    </source>
</reference>
<name>G9AHI6_SINF1</name>
<geneLocation type="plasmid" evidence="4 5">
    <name>pSfHH103e</name>
</geneLocation>
<organism evidence="4 5">
    <name type="scientific">Sinorhizobium fredii (strain HH103)</name>
    <dbReference type="NCBI Taxonomy" id="1117943"/>
    <lineage>
        <taxon>Bacteria</taxon>
        <taxon>Pseudomonadati</taxon>
        <taxon>Pseudomonadota</taxon>
        <taxon>Alphaproteobacteria</taxon>
        <taxon>Hyphomicrobiales</taxon>
        <taxon>Rhizobiaceae</taxon>
        <taxon>Sinorhizobium/Ensifer group</taxon>
        <taxon>Sinorhizobium</taxon>
    </lineage>
</organism>
<sequence>MYRPKLVQVVVVLLLLAVLSTAALIHFIWERAASRSIEQIVSSLDAQTTGSVRSDLSSTLALVSSTAEIVRSIFFQGAIKADDEVKREFLFLSLLREQPAIAWIGYGFPDGSFFGSHATPDGLIEMVEIGAAAPGTSRPLRRDLYKPIPGDIFFQQRIKAESAYVALGAPWYRRGSESRHPTWTVSNILPNGFEPSIVLSKRVETFGEFAGVVMVAVSLRRLSQALQTLSTAPGSKAFVLDEQGRVLATSKSSDGVMAARLADFPGSDAVAAAAAEALADHDGEAFRVVTDSAALGPVFVSSSPLPFENWRLVTATPRSVFASGIDENIRRVAIAVLAIAGFAGATAIVFAKLLFARPLVRLAAQLRSVERFSLESVRHRPTFLAELNAFSQALQRMSIGLSAFARYMPLDVVRPLIEGSIEPKPGGELGDITVMFADLPGFTELTERLGPGVEPHLTRFLTIAVAAIHAEGGTVDKFIGDAVMGIWNAPGRQVDHAVRACRAAVAIRAAMHGEPPVSTGNNTVRVRIGINSGTALIGNFGSAERLSYTAIGDTVNLASRLVGVAKERGVEIVLSDTTVQALAANLPTRPLGPVRVRGKTAPVAVHTVDLLDVVSSGESDGNGDDDGGDARLHAAQAFRR</sequence>
<evidence type="ECO:0000256" key="2">
    <source>
        <dbReference type="SAM" id="Phobius"/>
    </source>
</evidence>
<evidence type="ECO:0000313" key="5">
    <source>
        <dbReference type="Proteomes" id="UP000007735"/>
    </source>
</evidence>
<dbReference type="RefSeq" id="WP_014332170.1">
    <property type="nucleotide sequence ID" value="NC_016815.1"/>
</dbReference>
<dbReference type="Gene3D" id="3.30.450.20">
    <property type="entry name" value="PAS domain"/>
    <property type="match status" value="1"/>
</dbReference>
<dbReference type="InterPro" id="IPR050697">
    <property type="entry name" value="Adenylyl/Guanylyl_Cyclase_3/4"/>
</dbReference>
<dbReference type="Gene3D" id="3.30.70.1230">
    <property type="entry name" value="Nucleotide cyclase"/>
    <property type="match status" value="1"/>
</dbReference>
<dbReference type="InterPro" id="IPR001054">
    <property type="entry name" value="A/G_cyclase"/>
</dbReference>
<gene>
    <name evidence="4" type="ordered locus">SFHH103_06058</name>
</gene>
<dbReference type="InterPro" id="IPR029787">
    <property type="entry name" value="Nucleotide_cyclase"/>
</dbReference>
<evidence type="ECO:0000256" key="1">
    <source>
        <dbReference type="SAM" id="MobiDB-lite"/>
    </source>
</evidence>
<dbReference type="SMART" id="SM00044">
    <property type="entry name" value="CYCc"/>
    <property type="match status" value="1"/>
</dbReference>
<dbReference type="EMBL" id="HE616899">
    <property type="protein sequence ID" value="CCF00518.1"/>
    <property type="molecule type" value="Genomic_DNA"/>
</dbReference>
<feature type="transmembrane region" description="Helical" evidence="2">
    <location>
        <begin position="332"/>
        <end position="355"/>
    </location>
</feature>
<dbReference type="KEGG" id="sfh:SFHH103_06058"/>
<feature type="domain" description="Guanylate cyclase" evidence="3">
    <location>
        <begin position="433"/>
        <end position="562"/>
    </location>
</feature>
<dbReference type="GO" id="GO:0009190">
    <property type="term" value="P:cyclic nucleotide biosynthetic process"/>
    <property type="evidence" value="ECO:0007669"/>
    <property type="project" value="InterPro"/>
</dbReference>
<dbReference type="PANTHER" id="PTHR43081:SF1">
    <property type="entry name" value="ADENYLATE CYCLASE, TERMINAL-DIFFERENTIATION SPECIFIC"/>
    <property type="match status" value="1"/>
</dbReference>
<dbReference type="AlphaFoldDB" id="G9AHI6"/>
<dbReference type="HOGENOM" id="CLU_021956_0_0_5"/>
<dbReference type="PATRIC" id="fig|380.5.peg.5619"/>
<keyword evidence="2" id="KW-0472">Membrane</keyword>
<proteinExistence type="predicted"/>
<protein>
    <submittedName>
        <fullName evidence="4">Adenylate cyclase</fullName>
    </submittedName>
</protein>
<dbReference type="Pfam" id="PF00211">
    <property type="entry name" value="Guanylate_cyc"/>
    <property type="match status" value="1"/>
</dbReference>
<keyword evidence="4" id="KW-0614">Plasmid</keyword>
<dbReference type="SUPFAM" id="SSF55073">
    <property type="entry name" value="Nucleotide cyclase"/>
    <property type="match status" value="1"/>
</dbReference>